<comment type="caution">
    <text evidence="2">The sequence shown here is derived from an EMBL/GenBank/DDBJ whole genome shotgun (WGS) entry which is preliminary data.</text>
</comment>
<evidence type="ECO:0000313" key="3">
    <source>
        <dbReference type="Proteomes" id="UP000242861"/>
    </source>
</evidence>
<evidence type="ECO:0000313" key="2">
    <source>
        <dbReference type="EMBL" id="PKF72096.1"/>
    </source>
</evidence>
<dbReference type="Pfam" id="PF00582">
    <property type="entry name" value="Usp"/>
    <property type="match status" value="1"/>
</dbReference>
<dbReference type="AlphaFoldDB" id="A0A2I0CSE9"/>
<evidence type="ECO:0000259" key="1">
    <source>
        <dbReference type="Pfam" id="PF00582"/>
    </source>
</evidence>
<accession>A0A2I0CSE9</accession>
<dbReference type="Gene3D" id="3.40.50.620">
    <property type="entry name" value="HUPs"/>
    <property type="match status" value="1"/>
</dbReference>
<name>A0A2I0CSE9_9PSED</name>
<organism evidence="2 3">
    <name type="scientific">Pseudomonas fluvialis</name>
    <dbReference type="NCBI Taxonomy" id="1793966"/>
    <lineage>
        <taxon>Bacteria</taxon>
        <taxon>Pseudomonadati</taxon>
        <taxon>Pseudomonadota</taxon>
        <taxon>Gammaproteobacteria</taxon>
        <taxon>Pseudomonadales</taxon>
        <taxon>Pseudomonadaceae</taxon>
        <taxon>Pseudomonas</taxon>
    </lineage>
</organism>
<dbReference type="PANTHER" id="PTHR31964">
    <property type="entry name" value="ADENINE NUCLEOTIDE ALPHA HYDROLASES-LIKE SUPERFAMILY PROTEIN"/>
    <property type="match status" value="1"/>
</dbReference>
<protein>
    <submittedName>
        <fullName evidence="2">Universal stress protein</fullName>
    </submittedName>
</protein>
<gene>
    <name evidence="2" type="ORF">CW360_04670</name>
</gene>
<proteinExistence type="predicted"/>
<sequence>MRILIAYDNSRNAKLALQRTIDMFKPLQPLIMLIGVVEDSLDSSDDADTLFQRQKAEFRSFLHEAAEQVGQQGLDAEVILAEGDARKMILKAAEHKKPDLLVIARHSNEPDGGFISRSLNLLVDELDYMTFGSVSAFLARRAPCPVLIQSCQ</sequence>
<reference evidence="3" key="1">
    <citation type="submission" date="2017-12" db="EMBL/GenBank/DDBJ databases">
        <authorList>
            <person name="Yu X.-Y."/>
        </authorList>
    </citation>
    <scope>NUCLEOTIDE SEQUENCE [LARGE SCALE GENOMIC DNA]</scope>
    <source>
        <strain evidence="3">ZYSR67-Z</strain>
    </source>
</reference>
<dbReference type="CDD" id="cd00293">
    <property type="entry name" value="USP-like"/>
    <property type="match status" value="1"/>
</dbReference>
<dbReference type="EMBL" id="PIYS01000005">
    <property type="protein sequence ID" value="PKF72096.1"/>
    <property type="molecule type" value="Genomic_DNA"/>
</dbReference>
<feature type="domain" description="UspA" evidence="1">
    <location>
        <begin position="2"/>
        <end position="148"/>
    </location>
</feature>
<dbReference type="PANTHER" id="PTHR31964:SF113">
    <property type="entry name" value="USPA DOMAIN-CONTAINING PROTEIN"/>
    <property type="match status" value="1"/>
</dbReference>
<dbReference type="InterPro" id="IPR006016">
    <property type="entry name" value="UspA"/>
</dbReference>
<dbReference type="InterPro" id="IPR014729">
    <property type="entry name" value="Rossmann-like_a/b/a_fold"/>
</dbReference>
<dbReference type="RefSeq" id="WP_101192900.1">
    <property type="nucleotide sequence ID" value="NZ_PIYS01000005.1"/>
</dbReference>
<dbReference type="Proteomes" id="UP000242861">
    <property type="component" value="Unassembled WGS sequence"/>
</dbReference>
<dbReference type="SUPFAM" id="SSF52402">
    <property type="entry name" value="Adenine nucleotide alpha hydrolases-like"/>
    <property type="match status" value="1"/>
</dbReference>